<comment type="caution">
    <text evidence="1">The sequence shown here is derived from an EMBL/GenBank/DDBJ whole genome shotgun (WGS) entry which is preliminary data.</text>
</comment>
<gene>
    <name evidence="1" type="ORF">S01H1_19144</name>
</gene>
<evidence type="ECO:0000313" key="1">
    <source>
        <dbReference type="EMBL" id="GAF92084.1"/>
    </source>
</evidence>
<dbReference type="InterPro" id="IPR029063">
    <property type="entry name" value="SAM-dependent_MTases_sf"/>
</dbReference>
<dbReference type="Gene3D" id="3.40.50.150">
    <property type="entry name" value="Vaccinia Virus protein VP39"/>
    <property type="match status" value="1"/>
</dbReference>
<dbReference type="AlphaFoldDB" id="X0TFV2"/>
<reference evidence="1" key="1">
    <citation type="journal article" date="2014" name="Front. Microbiol.">
        <title>High frequency of phylogenetically diverse reductive dehalogenase-homologous genes in deep subseafloor sedimentary metagenomes.</title>
        <authorList>
            <person name="Kawai M."/>
            <person name="Futagami T."/>
            <person name="Toyoda A."/>
            <person name="Takaki Y."/>
            <person name="Nishi S."/>
            <person name="Hori S."/>
            <person name="Arai W."/>
            <person name="Tsubouchi T."/>
            <person name="Morono Y."/>
            <person name="Uchiyama I."/>
            <person name="Ito T."/>
            <person name="Fujiyama A."/>
            <person name="Inagaki F."/>
            <person name="Takami H."/>
        </authorList>
    </citation>
    <scope>NUCLEOTIDE SEQUENCE</scope>
    <source>
        <strain evidence="1">Expedition CK06-06</strain>
    </source>
</reference>
<dbReference type="EMBL" id="BARS01010306">
    <property type="protein sequence ID" value="GAF92084.1"/>
    <property type="molecule type" value="Genomic_DNA"/>
</dbReference>
<accession>X0TFV2</accession>
<evidence type="ECO:0008006" key="2">
    <source>
        <dbReference type="Google" id="ProtNLM"/>
    </source>
</evidence>
<name>X0TFV2_9ZZZZ</name>
<sequence length="197" mass="22240">MTDYTTIIDCIAGDFARRVTGWPMMPSAAGNLLMEYVEKTEGDYIEIGSAFGGSAIMAGLAMGDRPGTVFCIDPFMGTNEFELDMRLTVFWSNIQNWGIKQRVIAFRHVHPPFPVSIHFHKFSVGLIDGDHHQLAPFRDFIALNDRVTDYLLFDNTEKDAVSETITVASSRGWEIDKVVDYISYDDGERQITGMKKR</sequence>
<protein>
    <recommendedName>
        <fullName evidence="2">Methyltransferase</fullName>
    </recommendedName>
</protein>
<organism evidence="1">
    <name type="scientific">marine sediment metagenome</name>
    <dbReference type="NCBI Taxonomy" id="412755"/>
    <lineage>
        <taxon>unclassified sequences</taxon>
        <taxon>metagenomes</taxon>
        <taxon>ecological metagenomes</taxon>
    </lineage>
</organism>
<proteinExistence type="predicted"/>